<evidence type="ECO:0000313" key="2">
    <source>
        <dbReference type="EMBL" id="SPF36921.1"/>
    </source>
</evidence>
<sequence>MWRMPTGTGHSVPTTPPEVDPMANEINKLWFVDWKSPCNRKVETKLSRPPVLDRDGLFLLKRVA</sequence>
<dbReference type="AlphaFoldDB" id="A0A2U3KB85"/>
<feature type="region of interest" description="Disordered" evidence="1">
    <location>
        <begin position="1"/>
        <end position="20"/>
    </location>
</feature>
<protein>
    <submittedName>
        <fullName evidence="2">Uncharacterized protein</fullName>
    </submittedName>
</protein>
<proteinExistence type="predicted"/>
<dbReference type="EMBL" id="OMOD01000079">
    <property type="protein sequence ID" value="SPF36921.1"/>
    <property type="molecule type" value="Genomic_DNA"/>
</dbReference>
<evidence type="ECO:0000256" key="1">
    <source>
        <dbReference type="SAM" id="MobiDB-lite"/>
    </source>
</evidence>
<gene>
    <name evidence="2" type="ORF">SBA1_170046</name>
</gene>
<reference evidence="3" key="1">
    <citation type="submission" date="2018-02" db="EMBL/GenBank/DDBJ databases">
        <authorList>
            <person name="Hausmann B."/>
        </authorList>
    </citation>
    <scope>NUCLEOTIDE SEQUENCE [LARGE SCALE GENOMIC DNA]</scope>
    <source>
        <strain evidence="3">Peat soil MAG SbA1</strain>
    </source>
</reference>
<evidence type="ECO:0000313" key="3">
    <source>
        <dbReference type="Proteomes" id="UP000238701"/>
    </source>
</evidence>
<dbReference type="Proteomes" id="UP000238701">
    <property type="component" value="Unassembled WGS sequence"/>
</dbReference>
<organism evidence="2 3">
    <name type="scientific">Candidatus Sulfotelmatobacter kueseliae</name>
    <dbReference type="NCBI Taxonomy" id="2042962"/>
    <lineage>
        <taxon>Bacteria</taxon>
        <taxon>Pseudomonadati</taxon>
        <taxon>Acidobacteriota</taxon>
        <taxon>Terriglobia</taxon>
        <taxon>Terriglobales</taxon>
        <taxon>Candidatus Korobacteraceae</taxon>
        <taxon>Candidatus Sulfotelmatobacter</taxon>
    </lineage>
</organism>
<name>A0A2U3KB85_9BACT</name>
<accession>A0A2U3KB85</accession>